<dbReference type="Proteomes" id="UP000199228">
    <property type="component" value="Unassembled WGS sequence"/>
</dbReference>
<feature type="compositionally biased region" description="Basic and acidic residues" evidence="1">
    <location>
        <begin position="46"/>
        <end position="57"/>
    </location>
</feature>
<dbReference type="AlphaFoldDB" id="A0A1G6BM70"/>
<feature type="compositionally biased region" description="Basic residues" evidence="1">
    <location>
        <begin position="58"/>
        <end position="68"/>
    </location>
</feature>
<protein>
    <recommendedName>
        <fullName evidence="4">Alcohol acetyltransferase</fullName>
    </recommendedName>
</protein>
<gene>
    <name evidence="2" type="ORF">SAMN02910417_01628</name>
</gene>
<evidence type="ECO:0008006" key="4">
    <source>
        <dbReference type="Google" id="ProtNLM"/>
    </source>
</evidence>
<dbReference type="EMBL" id="FMXR01000011">
    <property type="protein sequence ID" value="SDB21703.1"/>
    <property type="molecule type" value="Genomic_DNA"/>
</dbReference>
<sequence>MTKEELKIAKIHEKAARKEAKIHAKAIKKQDKLERKQARPGYAQKEALHQEKLEIKNQKKAVKKKKKKEIRMETDEAIRASYPNSTQPYAKWDKLDNTAHLFPVIAGEDMTNVYRMCIVLKEEIEPLYLEKALHKLLPWFQNFHSVLRQGFFWYYFEENPKRYPPIREESEYPCQYFAPNSNRDYLFRLTYYKCRINLEVFHVLTDGSGALNFLRELTYQYLNFAHPDLVFRHGQGLSSETSLNTEDSYEKNYRHYNLKGYANETAYLIKGPLMKGSKMGILRGMMDIHQFKKVSKKYGCTINELVVATFFYSVYHEYMHTLPSRHPITAGVPVDLRPYFNSETTKNFFVMISAKFKPVENREYTFEEIVAATKESLRSQLNKDHLEEIFSFAVGNEKIMILRTIPLVFKNMGIRAAYKAAARKNSTTITNVGSLKVKEDYRQYIDDYYCFLSRSYGQDIKACISSFEDRLSVCFSSKLTDVAIQRGFFRKLAQEGLEIKIESNGVYYG</sequence>
<evidence type="ECO:0000256" key="1">
    <source>
        <dbReference type="SAM" id="MobiDB-lite"/>
    </source>
</evidence>
<evidence type="ECO:0000313" key="3">
    <source>
        <dbReference type="Proteomes" id="UP000199228"/>
    </source>
</evidence>
<dbReference type="SUPFAM" id="SSF52777">
    <property type="entry name" value="CoA-dependent acyltransferases"/>
    <property type="match status" value="1"/>
</dbReference>
<feature type="region of interest" description="Disordered" evidence="1">
    <location>
        <begin position="23"/>
        <end position="68"/>
    </location>
</feature>
<feature type="compositionally biased region" description="Basic and acidic residues" evidence="1">
    <location>
        <begin position="23"/>
        <end position="37"/>
    </location>
</feature>
<keyword evidence="3" id="KW-1185">Reference proteome</keyword>
<dbReference type="RefSeq" id="WP_242870551.1">
    <property type="nucleotide sequence ID" value="NZ_FMXR01000011.1"/>
</dbReference>
<name>A0A1G6BM70_EUBOX</name>
<evidence type="ECO:0000313" key="2">
    <source>
        <dbReference type="EMBL" id="SDB21703.1"/>
    </source>
</evidence>
<organism evidence="2 3">
    <name type="scientific">Eubacterium oxidoreducens</name>
    <dbReference type="NCBI Taxonomy" id="1732"/>
    <lineage>
        <taxon>Bacteria</taxon>
        <taxon>Bacillati</taxon>
        <taxon>Bacillota</taxon>
        <taxon>Clostridia</taxon>
        <taxon>Eubacteriales</taxon>
        <taxon>Eubacteriaceae</taxon>
        <taxon>Eubacterium</taxon>
    </lineage>
</organism>
<proteinExistence type="predicted"/>
<accession>A0A1G6BM70</accession>
<reference evidence="2 3" key="1">
    <citation type="submission" date="2016-10" db="EMBL/GenBank/DDBJ databases">
        <authorList>
            <person name="de Groot N.N."/>
        </authorList>
    </citation>
    <scope>NUCLEOTIDE SEQUENCE [LARGE SCALE GENOMIC DNA]</scope>
    <source>
        <strain evidence="2 3">DSM 3217</strain>
    </source>
</reference>
<dbReference type="STRING" id="1732.SAMN02910417_01628"/>